<dbReference type="OrthoDB" id="424974at2759"/>
<dbReference type="InParanoid" id="A0A165IT73"/>
<evidence type="ECO:0000259" key="5">
    <source>
        <dbReference type="PROSITE" id="PS50048"/>
    </source>
</evidence>
<dbReference type="SUPFAM" id="SSF57701">
    <property type="entry name" value="Zn2/Cys6 DNA-binding domain"/>
    <property type="match status" value="1"/>
</dbReference>
<evidence type="ECO:0000313" key="7">
    <source>
        <dbReference type="Proteomes" id="UP000076632"/>
    </source>
</evidence>
<keyword evidence="2" id="KW-0479">Metal-binding</keyword>
<evidence type="ECO:0000256" key="3">
    <source>
        <dbReference type="ARBA" id="ARBA00023242"/>
    </source>
</evidence>
<dbReference type="RefSeq" id="XP_018190908.1">
    <property type="nucleotide sequence ID" value="XM_018330832.1"/>
</dbReference>
<dbReference type="CDD" id="cd00067">
    <property type="entry name" value="GAL4"/>
    <property type="match status" value="1"/>
</dbReference>
<gene>
    <name evidence="6" type="ORF">L228DRAFT_236458</name>
</gene>
<dbReference type="PROSITE" id="PS50048">
    <property type="entry name" value="ZN2_CY6_FUNGAL_2"/>
    <property type="match status" value="1"/>
</dbReference>
<dbReference type="PANTHER" id="PTHR31001:SF50">
    <property type="entry name" value="ZN(II)2CYS6 TRANSCRIPTION FACTOR (EUROFUNG)"/>
    <property type="match status" value="1"/>
</dbReference>
<dbReference type="GO" id="GO:0005634">
    <property type="term" value="C:nucleus"/>
    <property type="evidence" value="ECO:0007669"/>
    <property type="project" value="UniProtKB-SubCell"/>
</dbReference>
<keyword evidence="7" id="KW-1185">Reference proteome</keyword>
<dbReference type="GO" id="GO:0008270">
    <property type="term" value="F:zinc ion binding"/>
    <property type="evidence" value="ECO:0007669"/>
    <property type="project" value="InterPro"/>
</dbReference>
<comment type="subcellular location">
    <subcellularLocation>
        <location evidence="1">Nucleus</location>
    </subcellularLocation>
</comment>
<organism evidence="6 7">
    <name type="scientific">Xylona heveae (strain CBS 132557 / TC161)</name>
    <dbReference type="NCBI Taxonomy" id="1328760"/>
    <lineage>
        <taxon>Eukaryota</taxon>
        <taxon>Fungi</taxon>
        <taxon>Dikarya</taxon>
        <taxon>Ascomycota</taxon>
        <taxon>Pezizomycotina</taxon>
        <taxon>Xylonomycetes</taxon>
        <taxon>Xylonales</taxon>
        <taxon>Xylonaceae</taxon>
        <taxon>Xylona</taxon>
    </lineage>
</organism>
<dbReference type="PROSITE" id="PS00463">
    <property type="entry name" value="ZN2_CY6_FUNGAL_1"/>
    <property type="match status" value="1"/>
</dbReference>
<dbReference type="GO" id="GO:0000981">
    <property type="term" value="F:DNA-binding transcription factor activity, RNA polymerase II-specific"/>
    <property type="evidence" value="ECO:0007669"/>
    <property type="project" value="InterPro"/>
</dbReference>
<dbReference type="AlphaFoldDB" id="A0A165IT73"/>
<evidence type="ECO:0000256" key="4">
    <source>
        <dbReference type="SAM" id="MobiDB-lite"/>
    </source>
</evidence>
<dbReference type="CDD" id="cd12148">
    <property type="entry name" value="fungal_TF_MHR"/>
    <property type="match status" value="1"/>
</dbReference>
<dbReference type="PANTHER" id="PTHR31001">
    <property type="entry name" value="UNCHARACTERIZED TRANSCRIPTIONAL REGULATORY PROTEIN"/>
    <property type="match status" value="1"/>
</dbReference>
<accession>A0A165IT73</accession>
<evidence type="ECO:0000256" key="1">
    <source>
        <dbReference type="ARBA" id="ARBA00004123"/>
    </source>
</evidence>
<dbReference type="Gene3D" id="4.10.240.10">
    <property type="entry name" value="Zn(2)-C6 fungal-type DNA-binding domain"/>
    <property type="match status" value="1"/>
</dbReference>
<feature type="region of interest" description="Disordered" evidence="4">
    <location>
        <begin position="592"/>
        <end position="613"/>
    </location>
</feature>
<feature type="domain" description="Zn(2)-C6 fungal-type" evidence="5">
    <location>
        <begin position="21"/>
        <end position="48"/>
    </location>
</feature>
<feature type="compositionally biased region" description="Low complexity" evidence="4">
    <location>
        <begin position="114"/>
        <end position="124"/>
    </location>
</feature>
<dbReference type="InterPro" id="IPR001138">
    <property type="entry name" value="Zn2Cys6_DnaBD"/>
</dbReference>
<evidence type="ECO:0000313" key="6">
    <source>
        <dbReference type="EMBL" id="KZF25353.1"/>
    </source>
</evidence>
<dbReference type="InterPro" id="IPR036864">
    <property type="entry name" value="Zn2-C6_fun-type_DNA-bd_sf"/>
</dbReference>
<dbReference type="EMBL" id="KV407455">
    <property type="protein sequence ID" value="KZF25353.1"/>
    <property type="molecule type" value="Genomic_DNA"/>
</dbReference>
<dbReference type="GeneID" id="28895969"/>
<feature type="compositionally biased region" description="Acidic residues" evidence="4">
    <location>
        <begin position="135"/>
        <end position="144"/>
    </location>
</feature>
<protein>
    <recommendedName>
        <fullName evidence="5">Zn(2)-C6 fungal-type domain-containing protein</fullName>
    </recommendedName>
</protein>
<feature type="compositionally biased region" description="Polar residues" evidence="4">
    <location>
        <begin position="89"/>
        <end position="109"/>
    </location>
</feature>
<dbReference type="InterPro" id="IPR007219">
    <property type="entry name" value="XnlR_reg_dom"/>
</dbReference>
<keyword evidence="3" id="KW-0539">Nucleus</keyword>
<dbReference type="STRING" id="1328760.A0A165IT73"/>
<dbReference type="InterPro" id="IPR050613">
    <property type="entry name" value="Sec_Metabolite_Reg"/>
</dbReference>
<dbReference type="Pfam" id="PF04082">
    <property type="entry name" value="Fungal_trans"/>
    <property type="match status" value="1"/>
</dbReference>
<dbReference type="Pfam" id="PF00172">
    <property type="entry name" value="Zn_clus"/>
    <property type="match status" value="1"/>
</dbReference>
<feature type="region of interest" description="Disordered" evidence="4">
    <location>
        <begin position="88"/>
        <end position="146"/>
    </location>
</feature>
<sequence>MDCQSGSHSIMRKGNKIPQLSCELCRERKVKCDKLSPCTNCTKTGVSCIPVYRKRRPRGRHVQKVSRNDDLRDRLDRLEAFVMSRESLGASSTPVITPSIDQDVNMTSTPSPPGEGSSNGSGFPKLTAPQTLSSEDSEDEDQDDYGVGSAAIGITARDAESEQSPKTPILDLPLSQDVQSLLCGIYLRHVDPILKILHRPSLCRFMRNGERYLDYTERHPSSEALRSAVCYVAIISMTEEQCISLLKAEKNILADEYRKACEAALERAGLIITKDITVLQSFVLYLAGFRRQGHSRAAWTLLPVAFRIARALRLQMDDHRPSESFFEQQMRKRLWYTLCQVDAQTSFEQASEPLVSLNSPRPSLPRNINDAEFGPESTMIELPDRNDLTDMTHALVRYHAQFYGRLLNFESTPDIVEHTEGSGNVGEFNWEARQRYANAFEQETMALLQNCDPNTSCYAWSAWHGSRCTIALMKLAALRPLHRGGSGAPPRVQGSSHCLQLAAVVLEKLAIIRTDPRGEAFRWHVTIGWPVLAIAIAESYVCKDIILLRRAWPLIEASFEHYRETILTSREGRIWRPLKRLMSRTREKVKQVLGEGSEQEGAGQIQNPIGRDQTRPETACTMEMGSASSSTRSDLPPISTDFDDPWMEPQIDMDPGTARFTSAMPSLHTTDAIPMQSFMTGDSFIPTGNALAGGYDHDIAYEPNYNDSVATEIPQQTLTDPAWTPWEDFVHDLLFSNDAERGVYNEMGQ</sequence>
<dbReference type="GO" id="GO:0003677">
    <property type="term" value="F:DNA binding"/>
    <property type="evidence" value="ECO:0007669"/>
    <property type="project" value="InterPro"/>
</dbReference>
<dbReference type="Proteomes" id="UP000076632">
    <property type="component" value="Unassembled WGS sequence"/>
</dbReference>
<dbReference type="GO" id="GO:0006351">
    <property type="term" value="P:DNA-templated transcription"/>
    <property type="evidence" value="ECO:0007669"/>
    <property type="project" value="InterPro"/>
</dbReference>
<proteinExistence type="predicted"/>
<evidence type="ECO:0000256" key="2">
    <source>
        <dbReference type="ARBA" id="ARBA00022723"/>
    </source>
</evidence>
<dbReference type="SMART" id="SM00066">
    <property type="entry name" value="GAL4"/>
    <property type="match status" value="1"/>
</dbReference>
<reference evidence="6 7" key="1">
    <citation type="journal article" date="2016" name="Fungal Biol.">
        <title>The genome of Xylona heveae provides a window into fungal endophytism.</title>
        <authorList>
            <person name="Gazis R."/>
            <person name="Kuo A."/>
            <person name="Riley R."/>
            <person name="LaButti K."/>
            <person name="Lipzen A."/>
            <person name="Lin J."/>
            <person name="Amirebrahimi M."/>
            <person name="Hesse C.N."/>
            <person name="Spatafora J.W."/>
            <person name="Henrissat B."/>
            <person name="Hainaut M."/>
            <person name="Grigoriev I.V."/>
            <person name="Hibbett D.S."/>
        </authorList>
    </citation>
    <scope>NUCLEOTIDE SEQUENCE [LARGE SCALE GENOMIC DNA]</scope>
    <source>
        <strain evidence="6 7">TC161</strain>
    </source>
</reference>
<dbReference type="OMA" id="LMHTDPR"/>
<name>A0A165IT73_XYLHT</name>